<dbReference type="InterPro" id="IPR003594">
    <property type="entry name" value="HATPase_dom"/>
</dbReference>
<dbReference type="EC" id="2.7.13.3" evidence="3"/>
<feature type="transmembrane region" description="Helical" evidence="9">
    <location>
        <begin position="149"/>
        <end position="174"/>
    </location>
</feature>
<evidence type="ECO:0000256" key="1">
    <source>
        <dbReference type="ARBA" id="ARBA00000085"/>
    </source>
</evidence>
<dbReference type="AlphaFoldDB" id="A0A1I7ISN7"/>
<keyword evidence="9" id="KW-0472">Membrane</keyword>
<dbReference type="PANTHER" id="PTHR42878:SF7">
    <property type="entry name" value="SENSOR HISTIDINE KINASE GLRK"/>
    <property type="match status" value="1"/>
</dbReference>
<keyword evidence="5" id="KW-0547">Nucleotide-binding</keyword>
<evidence type="ECO:0000256" key="4">
    <source>
        <dbReference type="ARBA" id="ARBA00022679"/>
    </source>
</evidence>
<evidence type="ECO:0000256" key="8">
    <source>
        <dbReference type="ARBA" id="ARBA00023012"/>
    </source>
</evidence>
<dbReference type="Pfam" id="PF00512">
    <property type="entry name" value="HisKA"/>
    <property type="match status" value="1"/>
</dbReference>
<evidence type="ECO:0000256" key="3">
    <source>
        <dbReference type="ARBA" id="ARBA00012438"/>
    </source>
</evidence>
<sequence length="449" mass="52214">MFAFNTIKRFIKRFISSFVILLLLDIIVFVILGYQQTQETSATDTVNQIAQNFSFDNSVTLSNEGKKIVKQNNLWVMVIDSENGNQVFHYRTPKTLKEHYDLADVAQFSRFYLDDYPVFTHIVDNNLIVIGFPKDRIFKFPSNYYEKSYITYICWLIFGIIATNIIYFIGLYFYSTHFINKKLQPVTQAITRLPQGLDTNLEKQDDFQKLINAINQADKELKDSRTFKEEWISGIAHDIKTPLSVIVSNASLAKSKTNDTEIRHHIEPILVEGYYIQNILNDLNIFARLTDSQFQLKKETIRLVPFFKEIIIQIINQSIWENFQFDFDYDEGLAEKNIVFEPNLISRVIHNVIYNSVLHNPNGCQISIYLHDRGDFFHITIRDNGVGVSCSKLANLYQQEDTEFDIAGVRRHGMGLKIARQIVQVHKGKLAISSELNHYFQVDIDLPFE</sequence>
<keyword evidence="9" id="KW-0812">Transmembrane</keyword>
<gene>
    <name evidence="11" type="ORF">SAMN05660328_10632</name>
</gene>
<evidence type="ECO:0000313" key="12">
    <source>
        <dbReference type="Proteomes" id="UP000183629"/>
    </source>
</evidence>
<evidence type="ECO:0000313" key="11">
    <source>
        <dbReference type="EMBL" id="SFU75944.1"/>
    </source>
</evidence>
<dbReference type="SUPFAM" id="SSF55874">
    <property type="entry name" value="ATPase domain of HSP90 chaperone/DNA topoisomerase II/histidine kinase"/>
    <property type="match status" value="1"/>
</dbReference>
<dbReference type="InterPro" id="IPR036097">
    <property type="entry name" value="HisK_dim/P_sf"/>
</dbReference>
<keyword evidence="9" id="KW-1133">Transmembrane helix</keyword>
<dbReference type="GO" id="GO:0030295">
    <property type="term" value="F:protein kinase activator activity"/>
    <property type="evidence" value="ECO:0007669"/>
    <property type="project" value="TreeGrafter"/>
</dbReference>
<feature type="domain" description="Histidine kinase" evidence="10">
    <location>
        <begin position="234"/>
        <end position="449"/>
    </location>
</feature>
<accession>A0A1I7ISN7</accession>
<comment type="subcellular location">
    <subcellularLocation>
        <location evidence="2">Membrane</location>
    </subcellularLocation>
</comment>
<dbReference type="SUPFAM" id="SSF47384">
    <property type="entry name" value="Homodimeric domain of signal transducing histidine kinase"/>
    <property type="match status" value="1"/>
</dbReference>
<dbReference type="RefSeq" id="WP_074658291.1">
    <property type="nucleotide sequence ID" value="NZ_FOLZ01000002.1"/>
</dbReference>
<dbReference type="CDD" id="cd00082">
    <property type="entry name" value="HisKA"/>
    <property type="match status" value="1"/>
</dbReference>
<keyword evidence="6 11" id="KW-0418">Kinase</keyword>
<name>A0A1I7ISN7_9STRE</name>
<evidence type="ECO:0000259" key="10">
    <source>
        <dbReference type="PROSITE" id="PS50109"/>
    </source>
</evidence>
<dbReference type="InterPro" id="IPR005467">
    <property type="entry name" value="His_kinase_dom"/>
</dbReference>
<dbReference type="GO" id="GO:0000156">
    <property type="term" value="F:phosphorelay response regulator activity"/>
    <property type="evidence" value="ECO:0007669"/>
    <property type="project" value="TreeGrafter"/>
</dbReference>
<dbReference type="Gene3D" id="1.10.287.130">
    <property type="match status" value="1"/>
</dbReference>
<dbReference type="EMBL" id="FPBN01000006">
    <property type="protein sequence ID" value="SFU75944.1"/>
    <property type="molecule type" value="Genomic_DNA"/>
</dbReference>
<dbReference type="SMART" id="SM00387">
    <property type="entry name" value="HATPase_c"/>
    <property type="match status" value="1"/>
</dbReference>
<keyword evidence="4" id="KW-0808">Transferase</keyword>
<dbReference type="SMART" id="SM00388">
    <property type="entry name" value="HisKA"/>
    <property type="match status" value="1"/>
</dbReference>
<dbReference type="GO" id="GO:0007234">
    <property type="term" value="P:osmosensory signaling via phosphorelay pathway"/>
    <property type="evidence" value="ECO:0007669"/>
    <property type="project" value="TreeGrafter"/>
</dbReference>
<evidence type="ECO:0000256" key="2">
    <source>
        <dbReference type="ARBA" id="ARBA00004370"/>
    </source>
</evidence>
<evidence type="ECO:0000256" key="7">
    <source>
        <dbReference type="ARBA" id="ARBA00022840"/>
    </source>
</evidence>
<protein>
    <recommendedName>
        <fullName evidence="3">histidine kinase</fullName>
        <ecNumber evidence="3">2.7.13.3</ecNumber>
    </recommendedName>
</protein>
<keyword evidence="12" id="KW-1185">Reference proteome</keyword>
<dbReference type="GO" id="GO:0005524">
    <property type="term" value="F:ATP binding"/>
    <property type="evidence" value="ECO:0007669"/>
    <property type="project" value="UniProtKB-KW"/>
</dbReference>
<dbReference type="PROSITE" id="PS50109">
    <property type="entry name" value="HIS_KIN"/>
    <property type="match status" value="1"/>
</dbReference>
<dbReference type="InterPro" id="IPR003661">
    <property type="entry name" value="HisK_dim/P_dom"/>
</dbReference>
<evidence type="ECO:0000256" key="5">
    <source>
        <dbReference type="ARBA" id="ARBA00022741"/>
    </source>
</evidence>
<dbReference type="Pfam" id="PF02518">
    <property type="entry name" value="HATPase_c"/>
    <property type="match status" value="1"/>
</dbReference>
<comment type="catalytic activity">
    <reaction evidence="1">
        <text>ATP + protein L-histidine = ADP + protein N-phospho-L-histidine.</text>
        <dbReference type="EC" id="2.7.13.3"/>
    </reaction>
</comment>
<dbReference type="GO" id="GO:0000155">
    <property type="term" value="F:phosphorelay sensor kinase activity"/>
    <property type="evidence" value="ECO:0007669"/>
    <property type="project" value="InterPro"/>
</dbReference>
<dbReference type="Gene3D" id="3.30.565.10">
    <property type="entry name" value="Histidine kinase-like ATPase, C-terminal domain"/>
    <property type="match status" value="1"/>
</dbReference>
<evidence type="ECO:0000256" key="6">
    <source>
        <dbReference type="ARBA" id="ARBA00022777"/>
    </source>
</evidence>
<proteinExistence type="predicted"/>
<reference evidence="12" key="1">
    <citation type="submission" date="2016-10" db="EMBL/GenBank/DDBJ databases">
        <authorList>
            <person name="Varghese N."/>
            <person name="Submissions S."/>
        </authorList>
    </citation>
    <scope>NUCLEOTIDE SEQUENCE [LARGE SCALE GENOMIC DNA]</scope>
    <source>
        <strain evidence="12">LMG 15572</strain>
    </source>
</reference>
<dbReference type="InterPro" id="IPR036890">
    <property type="entry name" value="HATPase_C_sf"/>
</dbReference>
<organism evidence="11 12">
    <name type="scientific">Streptococcus gallolyticus</name>
    <dbReference type="NCBI Taxonomy" id="315405"/>
    <lineage>
        <taxon>Bacteria</taxon>
        <taxon>Bacillati</taxon>
        <taxon>Bacillota</taxon>
        <taxon>Bacilli</taxon>
        <taxon>Lactobacillales</taxon>
        <taxon>Streptococcaceae</taxon>
        <taxon>Streptococcus</taxon>
    </lineage>
</organism>
<feature type="transmembrane region" description="Helical" evidence="9">
    <location>
        <begin position="14"/>
        <end position="34"/>
    </location>
</feature>
<keyword evidence="7" id="KW-0067">ATP-binding</keyword>
<dbReference type="PANTHER" id="PTHR42878">
    <property type="entry name" value="TWO-COMPONENT HISTIDINE KINASE"/>
    <property type="match status" value="1"/>
</dbReference>
<evidence type="ECO:0000256" key="9">
    <source>
        <dbReference type="SAM" id="Phobius"/>
    </source>
</evidence>
<keyword evidence="8" id="KW-0902">Two-component regulatory system</keyword>
<dbReference type="InterPro" id="IPR050351">
    <property type="entry name" value="BphY/WalK/GraS-like"/>
</dbReference>
<dbReference type="Proteomes" id="UP000183629">
    <property type="component" value="Unassembled WGS sequence"/>
</dbReference>